<dbReference type="EMBL" id="JBHUEO010000032">
    <property type="protein sequence ID" value="MFD1707452.1"/>
    <property type="molecule type" value="Genomic_DNA"/>
</dbReference>
<comment type="similarity">
    <text evidence="1">Belongs to the aldehyde dehydrogenase family.</text>
</comment>
<sequence>MNLSTKVLGREMYLAGKWVGSDRTIEVYNPQDQSLITTVPAATAEDMLFAVEEAKKGAQISANLPVHLRMSIIHKAANYIEERSEAYAVTIAQEGSKTIREARNEVKRCIQTLRLSAEEARRIHGETIPFDQSESGENRVGYYYRFPIGIIGAITPFNDPLNLVAHKVGPAIASGNAIIVKPATVTPLSALLLAKAFDHAGLPKKILSIVTGSGREIGDVLVTHPDVRMISFTGGLSTGEDIARKAGLKKLSMELGSNSPAIVLKDADIQEAVSACVSGAFSAAGQNCIGVQRILIEEEVYGAFKSAFLEKTATYQVGDKSLETTDMGPLINEKEAIRVEQWVNEAVDMGAELLIGGKRDGAFYSPTVLENVPEHCTIAREEIFGPVVLLFPVSNLQEAIEKSNDVNYGLHAGIFTKEIENAFSAIHQMNVGGIMVNDSGDYRIDGMPFGGVKGSGLGREGVKFAIQDMTEPRVVSFKLQNYGTQL</sequence>
<accession>A0ABW4KHN6</accession>
<dbReference type="RefSeq" id="WP_380774174.1">
    <property type="nucleotide sequence ID" value="NZ_JBHUEO010000032.1"/>
</dbReference>
<comment type="caution">
    <text evidence="4">The sequence shown here is derived from an EMBL/GenBank/DDBJ whole genome shotgun (WGS) entry which is preliminary data.</text>
</comment>
<protein>
    <submittedName>
        <fullName evidence="4">Aldehyde dehydrogenase family protein</fullName>
    </submittedName>
</protein>
<name>A0ABW4KHN6_9BACI</name>
<dbReference type="Gene3D" id="3.40.605.10">
    <property type="entry name" value="Aldehyde Dehydrogenase, Chain A, domain 1"/>
    <property type="match status" value="1"/>
</dbReference>
<keyword evidence="5" id="KW-1185">Reference proteome</keyword>
<dbReference type="SUPFAM" id="SSF53720">
    <property type="entry name" value="ALDH-like"/>
    <property type="match status" value="1"/>
</dbReference>
<dbReference type="InterPro" id="IPR016161">
    <property type="entry name" value="Ald_DH/histidinol_DH"/>
</dbReference>
<evidence type="ECO:0000313" key="4">
    <source>
        <dbReference type="EMBL" id="MFD1707452.1"/>
    </source>
</evidence>
<keyword evidence="2" id="KW-0560">Oxidoreductase</keyword>
<dbReference type="PANTHER" id="PTHR42991:SF1">
    <property type="entry name" value="ALDEHYDE DEHYDROGENASE"/>
    <property type="match status" value="1"/>
</dbReference>
<organism evidence="4 5">
    <name type="scientific">Siminovitchia sediminis</name>
    <dbReference type="NCBI Taxonomy" id="1274353"/>
    <lineage>
        <taxon>Bacteria</taxon>
        <taxon>Bacillati</taxon>
        <taxon>Bacillota</taxon>
        <taxon>Bacilli</taxon>
        <taxon>Bacillales</taxon>
        <taxon>Bacillaceae</taxon>
        <taxon>Siminovitchia</taxon>
    </lineage>
</organism>
<dbReference type="InterPro" id="IPR016162">
    <property type="entry name" value="Ald_DH_N"/>
</dbReference>
<dbReference type="Proteomes" id="UP001597301">
    <property type="component" value="Unassembled WGS sequence"/>
</dbReference>
<feature type="domain" description="Aldehyde dehydrogenase" evidence="3">
    <location>
        <begin position="18"/>
        <end position="475"/>
    </location>
</feature>
<dbReference type="Pfam" id="PF00171">
    <property type="entry name" value="Aldedh"/>
    <property type="match status" value="1"/>
</dbReference>
<evidence type="ECO:0000256" key="1">
    <source>
        <dbReference type="ARBA" id="ARBA00009986"/>
    </source>
</evidence>
<gene>
    <name evidence="4" type="ORF">ACFSCZ_12020</name>
</gene>
<proteinExistence type="inferred from homology"/>
<reference evidence="5" key="1">
    <citation type="journal article" date="2019" name="Int. J. Syst. Evol. Microbiol.">
        <title>The Global Catalogue of Microorganisms (GCM) 10K type strain sequencing project: providing services to taxonomists for standard genome sequencing and annotation.</title>
        <authorList>
            <consortium name="The Broad Institute Genomics Platform"/>
            <consortium name="The Broad Institute Genome Sequencing Center for Infectious Disease"/>
            <person name="Wu L."/>
            <person name="Ma J."/>
        </authorList>
    </citation>
    <scope>NUCLEOTIDE SEQUENCE [LARGE SCALE GENOMIC DNA]</scope>
    <source>
        <strain evidence="5">CGMCC 1.12295</strain>
    </source>
</reference>
<dbReference type="InterPro" id="IPR016163">
    <property type="entry name" value="Ald_DH_C"/>
</dbReference>
<dbReference type="InterPro" id="IPR051020">
    <property type="entry name" value="ALDH-related_metabolic_enz"/>
</dbReference>
<dbReference type="PANTHER" id="PTHR42991">
    <property type="entry name" value="ALDEHYDE DEHYDROGENASE"/>
    <property type="match status" value="1"/>
</dbReference>
<evidence type="ECO:0000256" key="2">
    <source>
        <dbReference type="ARBA" id="ARBA00023002"/>
    </source>
</evidence>
<evidence type="ECO:0000313" key="5">
    <source>
        <dbReference type="Proteomes" id="UP001597301"/>
    </source>
</evidence>
<dbReference type="Gene3D" id="3.40.309.10">
    <property type="entry name" value="Aldehyde Dehydrogenase, Chain A, domain 2"/>
    <property type="match status" value="1"/>
</dbReference>
<dbReference type="CDD" id="cd07149">
    <property type="entry name" value="ALDH_y4uC"/>
    <property type="match status" value="1"/>
</dbReference>
<evidence type="ECO:0000259" key="3">
    <source>
        <dbReference type="Pfam" id="PF00171"/>
    </source>
</evidence>
<dbReference type="InterPro" id="IPR015590">
    <property type="entry name" value="Aldehyde_DH_dom"/>
</dbReference>